<dbReference type="GO" id="GO:0008168">
    <property type="term" value="F:methyltransferase activity"/>
    <property type="evidence" value="ECO:0007669"/>
    <property type="project" value="UniProtKB-KW"/>
</dbReference>
<evidence type="ECO:0000259" key="2">
    <source>
        <dbReference type="PROSITE" id="PS51184"/>
    </source>
</evidence>
<dbReference type="PROSITE" id="PS51183">
    <property type="entry name" value="JMJN"/>
    <property type="match status" value="1"/>
</dbReference>
<dbReference type="GO" id="GO:0005634">
    <property type="term" value="C:nucleus"/>
    <property type="evidence" value="ECO:0007669"/>
    <property type="project" value="TreeGrafter"/>
</dbReference>
<feature type="domain" description="JmjN" evidence="1">
    <location>
        <begin position="141"/>
        <end position="182"/>
    </location>
</feature>
<dbReference type="SMART" id="SM00545">
    <property type="entry name" value="JmjN"/>
    <property type="match status" value="1"/>
</dbReference>
<feature type="domain" description="JmjC" evidence="2">
    <location>
        <begin position="348"/>
        <end position="514"/>
    </location>
</feature>
<dbReference type="SUPFAM" id="SSF51197">
    <property type="entry name" value="Clavaminate synthase-like"/>
    <property type="match status" value="1"/>
</dbReference>
<protein>
    <submittedName>
        <fullName evidence="3">Putative lysine-specific demethylase JMJ16 isoform X1</fullName>
        <ecNumber evidence="3">1.14.11.-</ecNumber>
    </submittedName>
</protein>
<dbReference type="Pfam" id="PF02373">
    <property type="entry name" value="JmjC"/>
    <property type="match status" value="1"/>
</dbReference>
<dbReference type="GO" id="GO:0010468">
    <property type="term" value="P:regulation of gene expression"/>
    <property type="evidence" value="ECO:0007669"/>
    <property type="project" value="UniProtKB-ARBA"/>
</dbReference>
<gene>
    <name evidence="3" type="ORF">Din_044099</name>
</gene>
<dbReference type="PANTHER" id="PTHR10694:SF54">
    <property type="entry name" value="INACTIVE LYSINE-SPECIFIC DEMETHYLASE JMJ19-RELATED"/>
    <property type="match status" value="1"/>
</dbReference>
<keyword evidence="3" id="KW-0489">Methyltransferase</keyword>
<dbReference type="PROSITE" id="PS51184">
    <property type="entry name" value="JMJC"/>
    <property type="match status" value="1"/>
</dbReference>
<accession>A0A5B7C1E0</accession>
<dbReference type="PANTHER" id="PTHR10694">
    <property type="entry name" value="LYSINE-SPECIFIC DEMETHYLASE"/>
    <property type="match status" value="1"/>
</dbReference>
<dbReference type="Gene3D" id="2.60.120.650">
    <property type="entry name" value="Cupin"/>
    <property type="match status" value="1"/>
</dbReference>
<evidence type="ECO:0000259" key="1">
    <source>
        <dbReference type="PROSITE" id="PS51183"/>
    </source>
</evidence>
<reference evidence="3" key="1">
    <citation type="submission" date="2019-08" db="EMBL/GenBank/DDBJ databases">
        <title>Reference gene set and small RNA set construction with multiple tissues from Davidia involucrata Baill.</title>
        <authorList>
            <person name="Yang H."/>
            <person name="Zhou C."/>
            <person name="Li G."/>
            <person name="Wang J."/>
            <person name="Gao P."/>
            <person name="Wang M."/>
            <person name="Wang R."/>
            <person name="Zhao Y."/>
        </authorList>
    </citation>
    <scope>NUCLEOTIDE SEQUENCE</scope>
    <source>
        <tissue evidence="3">Mixed with DoveR01_LX</tissue>
    </source>
</reference>
<organism evidence="3">
    <name type="scientific">Davidia involucrata</name>
    <name type="common">Dove tree</name>
    <dbReference type="NCBI Taxonomy" id="16924"/>
    <lineage>
        <taxon>Eukaryota</taxon>
        <taxon>Viridiplantae</taxon>
        <taxon>Streptophyta</taxon>
        <taxon>Embryophyta</taxon>
        <taxon>Tracheophyta</taxon>
        <taxon>Spermatophyta</taxon>
        <taxon>Magnoliopsida</taxon>
        <taxon>eudicotyledons</taxon>
        <taxon>Gunneridae</taxon>
        <taxon>Pentapetalae</taxon>
        <taxon>asterids</taxon>
        <taxon>Cornales</taxon>
        <taxon>Nyssaceae</taxon>
        <taxon>Davidia</taxon>
    </lineage>
</organism>
<dbReference type="InterPro" id="IPR003349">
    <property type="entry name" value="JmjN"/>
</dbReference>
<dbReference type="EMBL" id="GHES01044099">
    <property type="protein sequence ID" value="MPA74658.1"/>
    <property type="molecule type" value="Transcribed_RNA"/>
</dbReference>
<keyword evidence="3" id="KW-0808">Transferase</keyword>
<dbReference type="SMART" id="SM00558">
    <property type="entry name" value="JmjC"/>
    <property type="match status" value="1"/>
</dbReference>
<proteinExistence type="predicted"/>
<dbReference type="InterPro" id="IPR003347">
    <property type="entry name" value="JmjC_dom"/>
</dbReference>
<name>A0A5B7C1E0_DAVIN</name>
<dbReference type="Pfam" id="PF02375">
    <property type="entry name" value="JmjN"/>
    <property type="match status" value="1"/>
</dbReference>
<dbReference type="InterPro" id="IPR004198">
    <property type="entry name" value="Znf_C5HC2"/>
</dbReference>
<dbReference type="GO" id="GO:0032259">
    <property type="term" value="P:methylation"/>
    <property type="evidence" value="ECO:0007669"/>
    <property type="project" value="UniProtKB-KW"/>
</dbReference>
<dbReference type="Pfam" id="PF02928">
    <property type="entry name" value="zf-C5HC2"/>
    <property type="match status" value="1"/>
</dbReference>
<dbReference type="GO" id="GO:0000785">
    <property type="term" value="C:chromatin"/>
    <property type="evidence" value="ECO:0007669"/>
    <property type="project" value="TreeGrafter"/>
</dbReference>
<dbReference type="EC" id="1.14.11.-" evidence="3"/>
<evidence type="ECO:0000313" key="3">
    <source>
        <dbReference type="EMBL" id="MPA74658.1"/>
    </source>
</evidence>
<dbReference type="AlphaFoldDB" id="A0A5B7C1E0"/>
<sequence length="881" mass="99393">MGTERIRTCVKDDKVDKLSVPPGFVSLTSFMLKRIETSEETCSSMVFGSEFEPESAQMDTACNIVDIANLKRSFRRRPWILHNQFNHNPDESDSEKLDMNIHLKTCLPKGVVRGCSSCSNCQKVTARWRPEEACMTVLEEAPIFHPTEEEFKDTLEYVASIRSRVEPYGICRIVPPPTWQPPCLVKEKNIWENSKFTTHIQRIDEIQTLYSKRKLHGIHEKMKGKRRRTLGMGLECGSGDGCTADPDEGFKFEPGPEFSLETFKKYADDFKGQYFCKKGEVMDSDVNSSVFQEQWQPSVENIEGEYWRIIENPSEEIEVLYGADLETRGFGSGFPKMSNSAETPEYPEYVDSGWNLNNIPKLPGSLLAFENCETSGVLLPRLYIGMCFSSLCWKVEDHHLYSLYYMHLGAPKIWYGVPGRYFLKFEAAVKKNFPDLLVEHPELLYKLVTQLSPSTLKSEGIPVYRCVQYPREFVLVLPGAYYSGFNCGFNSSEAANFAPFDWLPHGQNAVELYSEQCRKTSISHDKLLLGAAMEAVRAQWELSLIRKKSIDNLRWKGVCGKDGILAKALKSRIKQEGIRREYLCNSLQSQKMEKDFGATSKRECSICLYDLHLSATGCPCFPGRYSCLKHAKQLCSCAWSARFSLCQYAISELNVLVEALEGKLSAVYKWAKENLGLTVHSYVSKDTLQVPSIVGDASSSAEEFKRREFNFQNAATPSGTYRGSISKTYPEMEASVPGAMSLIKPKEKGSTTAFTVSSIGTTYDTSPSQKKKSYEVFSDNSSLLCGPRSEKETFDLGFQLKEKESFFSDSYSNSQAHLNEEIISHKLQHGSSGEQIILKSSASFRAAPLSNLAYKEQVTEKCSSRCQSDFILLSDDEGEES</sequence>
<dbReference type="GO" id="GO:0034647">
    <property type="term" value="F:histone H3K4me/H3K4me2/H3K4me3 demethylase activity"/>
    <property type="evidence" value="ECO:0007669"/>
    <property type="project" value="TreeGrafter"/>
</dbReference>
<keyword evidence="3" id="KW-0560">Oxidoreductase</keyword>